<accession>A0A3L9ZQ13</accession>
<evidence type="ECO:0000313" key="1">
    <source>
        <dbReference type="EMBL" id="RMA72565.1"/>
    </source>
</evidence>
<reference evidence="1 2" key="1">
    <citation type="submission" date="2018-10" db="EMBL/GenBank/DDBJ databases">
        <title>Genomic Encyclopedia of Archaeal and Bacterial Type Strains, Phase II (KMG-II): from individual species to whole genera.</title>
        <authorList>
            <person name="Goeker M."/>
        </authorList>
    </citation>
    <scope>NUCLEOTIDE SEQUENCE [LARGE SCALE GENOMIC DNA]</scope>
    <source>
        <strain evidence="1 2">DSM 19727</strain>
    </source>
</reference>
<organism evidence="1 2">
    <name type="scientific">Flavobacterium weaverense</name>
    <dbReference type="NCBI Taxonomy" id="271156"/>
    <lineage>
        <taxon>Bacteria</taxon>
        <taxon>Pseudomonadati</taxon>
        <taxon>Bacteroidota</taxon>
        <taxon>Flavobacteriia</taxon>
        <taxon>Flavobacteriales</taxon>
        <taxon>Flavobacteriaceae</taxon>
        <taxon>Flavobacterium</taxon>
    </lineage>
</organism>
<dbReference type="RefSeq" id="WP_170151326.1">
    <property type="nucleotide sequence ID" value="NZ_CBCSGA010000011.1"/>
</dbReference>
<dbReference type="EMBL" id="REFH01000013">
    <property type="protein sequence ID" value="RMA72565.1"/>
    <property type="molecule type" value="Genomic_DNA"/>
</dbReference>
<gene>
    <name evidence="1" type="ORF">BC961_2969</name>
</gene>
<sequence length="58" mass="6841">MNEIQKKFPFPFKEINGNYGMNIDNETISIARVTNAISFWKDRIMFMNSLKQSNLIKI</sequence>
<evidence type="ECO:0000313" key="2">
    <source>
        <dbReference type="Proteomes" id="UP000280368"/>
    </source>
</evidence>
<proteinExistence type="predicted"/>
<protein>
    <submittedName>
        <fullName evidence="1">Uncharacterized protein</fullName>
    </submittedName>
</protein>
<name>A0A3L9ZQ13_9FLAO</name>
<keyword evidence="2" id="KW-1185">Reference proteome</keyword>
<dbReference type="Proteomes" id="UP000280368">
    <property type="component" value="Unassembled WGS sequence"/>
</dbReference>
<comment type="caution">
    <text evidence="1">The sequence shown here is derived from an EMBL/GenBank/DDBJ whole genome shotgun (WGS) entry which is preliminary data.</text>
</comment>
<dbReference type="AlphaFoldDB" id="A0A3L9ZQ13"/>